<proteinExistence type="predicted"/>
<comment type="caution">
    <text evidence="2">The sequence shown here is derived from an EMBL/GenBank/DDBJ whole genome shotgun (WGS) entry which is preliminary data.</text>
</comment>
<dbReference type="AlphaFoldDB" id="A0AAD9UN67"/>
<gene>
    <name evidence="2" type="ORF">BdWA1_003271</name>
</gene>
<reference evidence="2" key="1">
    <citation type="journal article" date="2023" name="Nat. Microbiol.">
        <title>Babesia duncani multi-omics identifies virulence factors and drug targets.</title>
        <authorList>
            <person name="Singh P."/>
            <person name="Lonardi S."/>
            <person name="Liang Q."/>
            <person name="Vydyam P."/>
            <person name="Khabirova E."/>
            <person name="Fang T."/>
            <person name="Gihaz S."/>
            <person name="Thekkiniath J."/>
            <person name="Munshi M."/>
            <person name="Abel S."/>
            <person name="Ciampossin L."/>
            <person name="Batugedara G."/>
            <person name="Gupta M."/>
            <person name="Lu X.M."/>
            <person name="Lenz T."/>
            <person name="Chakravarty S."/>
            <person name="Cornillot E."/>
            <person name="Hu Y."/>
            <person name="Ma W."/>
            <person name="Gonzalez L.M."/>
            <person name="Sanchez S."/>
            <person name="Estrada K."/>
            <person name="Sanchez-Flores A."/>
            <person name="Montero E."/>
            <person name="Harb O.S."/>
            <person name="Le Roch K.G."/>
            <person name="Mamoun C.B."/>
        </authorList>
    </citation>
    <scope>NUCLEOTIDE SEQUENCE</scope>
    <source>
        <strain evidence="2">WA1</strain>
    </source>
</reference>
<sequence>MEALSRFSTTDCLLEGTGEPLNSNVPKEIVTDEEVDQEECGLGNEALQQLQLVEEDLSQIISSGIQDTSVLLNRDLVKVVWSHITNVYGNVQEQQDDFGLDIHTKSAIRALCEGSTLPVTSLAPLLKQACDSLGIDLSVEKLATLVPIFLTRRNFGDSFSQSAGVTRYECDNKACLWVWESPTNDVFPDSMLDQVKAAKENRNLVSRRYKTLIKLKTAITKQDVKMQQTLREQLNNISRKIIQEREKRERIENKRKIDSKRAKSIGSGDNGDKHQSQGQPNMLLNWLKPTESKARDTGERVGSVDVFLSSKLQVDLEDFAPIEKDRNECKRLIEALPSGNVAHKDLNYQEFLDTCRLHTEAWMDYYTFLSTHRRFVVENNKPEALQKTIHVENVAANLLDTTYGDVSLRLNRHCRIFQMFDNQWKRPCMRLAISRSSDHVSALEPLGVEAALDYACDSDEEWFTQYDVDDVDDSGSEDEDEEEELDDFIVEDQNDKHKPQAADAISLGESVKVYCIYRNWHWIIDGVAQSNDDCCNKQQALSNGISIVPSDWGFGFEGFTRNPIPDFLRSLKGNKIIMTKEDVIELLLLCHGQHTRKEDLIAEYKQSKPYCSTSEVRQKFAKYIQRVKIDDTRHRWLVTTEAAKLFGISRKLDCVLNELL</sequence>
<dbReference type="KEGG" id="bdw:94337568"/>
<feature type="compositionally biased region" description="Basic and acidic residues" evidence="1">
    <location>
        <begin position="252"/>
        <end position="261"/>
    </location>
</feature>
<name>A0AAD9UN67_9APIC</name>
<evidence type="ECO:0000313" key="2">
    <source>
        <dbReference type="EMBL" id="KAK2195594.1"/>
    </source>
</evidence>
<feature type="region of interest" description="Disordered" evidence="1">
    <location>
        <begin position="252"/>
        <end position="281"/>
    </location>
</feature>
<protein>
    <submittedName>
        <fullName evidence="2">Chromatin assembly factor 1 subunit A</fullName>
    </submittedName>
</protein>
<evidence type="ECO:0000313" key="3">
    <source>
        <dbReference type="Proteomes" id="UP001214638"/>
    </source>
</evidence>
<accession>A0AAD9UN67</accession>
<dbReference type="Proteomes" id="UP001214638">
    <property type="component" value="Unassembled WGS sequence"/>
</dbReference>
<organism evidence="2 3">
    <name type="scientific">Babesia duncani</name>
    <dbReference type="NCBI Taxonomy" id="323732"/>
    <lineage>
        <taxon>Eukaryota</taxon>
        <taxon>Sar</taxon>
        <taxon>Alveolata</taxon>
        <taxon>Apicomplexa</taxon>
        <taxon>Aconoidasida</taxon>
        <taxon>Piroplasmida</taxon>
        <taxon>Babesiidae</taxon>
        <taxon>Babesia</taxon>
    </lineage>
</organism>
<dbReference type="EMBL" id="JALLKP010000004">
    <property type="protein sequence ID" value="KAK2195594.1"/>
    <property type="molecule type" value="Genomic_DNA"/>
</dbReference>
<keyword evidence="3" id="KW-1185">Reference proteome</keyword>
<dbReference type="GeneID" id="94337568"/>
<dbReference type="RefSeq" id="XP_067802437.1">
    <property type="nucleotide sequence ID" value="XM_067948286.1"/>
</dbReference>
<evidence type="ECO:0000256" key="1">
    <source>
        <dbReference type="SAM" id="MobiDB-lite"/>
    </source>
</evidence>